<dbReference type="OrthoDB" id="626916at2"/>
<dbReference type="Proteomes" id="UP000245073">
    <property type="component" value="Unassembled WGS sequence"/>
</dbReference>
<name>A0A2T9JEP3_9CAUL</name>
<keyword evidence="2" id="KW-1185">Reference proteome</keyword>
<dbReference type="AlphaFoldDB" id="A0A2T9JEP3"/>
<sequence>MSFDARTLYELLPAFTRTRDHESGGALLALIEVIAEQVAILEEDLDQLYDDQFIETCAEWVAPYIGDLVGYKPLHGVTAKISSPRAEVADTIRLRRGKGTAATLEALARDVTGWGACVVEHYGALATTQYMNHLRPASAAFVDLRRQEPFERLGGAFDPFTHTPELRSPGLRRNVSTVGIHLWRLQSQPVSSATAARVDDTRFLFNPQGAPQALFTQPVPTVGGARVTARNVSQPLTRRAFAAAKADHYGAGRSLFIDGVRIDAVNVCDLSDAKGGDWAHKVAPGKVAIDPQLGRIVFGTAPPAPPRVSYYYGLSDALGGGGYDRERSFVSDQPPIRVPGAHAKVQAALDAAAGGGAVEIADSGRYAETLAIKATAPGAHVELRAADQRTPFLALGGKLVVTGADLTSASLNGLWIAGAPVHVPAADNRLQHLSLRHCTLTPGVSRTAAGLPARPGEPMLIVEAGVSVEIDHCILGGILAAPGARVTIRNSIIDAGAPDATAYAGLDGASGGGELTLSNCTVIGKVHARQIDEVENCLFAARLAAGDSWLAPVWIDRRDVGCTRFCYLPPGSRTPRPYRCLPGAADDPVRVQPVFTSARFGDPGYGQLSRRTPVSIRQGAEDGSELGAFHDLHQPQRETNLRVRLDEYLRFGLEAVLVFAT</sequence>
<dbReference type="RefSeq" id="WP_109455347.1">
    <property type="nucleotide sequence ID" value="NZ_QDKQ01000077.1"/>
</dbReference>
<dbReference type="SUPFAM" id="SSF51126">
    <property type="entry name" value="Pectin lyase-like"/>
    <property type="match status" value="1"/>
</dbReference>
<proteinExistence type="predicted"/>
<evidence type="ECO:0000313" key="2">
    <source>
        <dbReference type="Proteomes" id="UP000245073"/>
    </source>
</evidence>
<evidence type="ECO:0008006" key="3">
    <source>
        <dbReference type="Google" id="ProtNLM"/>
    </source>
</evidence>
<dbReference type="InterPro" id="IPR011050">
    <property type="entry name" value="Pectin_lyase_fold/virulence"/>
</dbReference>
<evidence type="ECO:0000313" key="1">
    <source>
        <dbReference type="EMBL" id="PVM82172.1"/>
    </source>
</evidence>
<accession>A0A2T9JEP3</accession>
<comment type="caution">
    <text evidence="1">The sequence shown here is derived from an EMBL/GenBank/DDBJ whole genome shotgun (WGS) entry which is preliminary data.</text>
</comment>
<reference evidence="1 2" key="1">
    <citation type="submission" date="2018-04" db="EMBL/GenBank/DDBJ databases">
        <title>The genome sequence of Caulobacter sp. 744.</title>
        <authorList>
            <person name="Gao J."/>
            <person name="Sun J."/>
        </authorList>
    </citation>
    <scope>NUCLEOTIDE SEQUENCE [LARGE SCALE GENOMIC DNA]</scope>
    <source>
        <strain evidence="1 2">774</strain>
    </source>
</reference>
<gene>
    <name evidence="1" type="ORF">DDF67_24525</name>
</gene>
<organism evidence="1 2">
    <name type="scientific">Caulobacter endophyticus</name>
    <dbReference type="NCBI Taxonomy" id="2172652"/>
    <lineage>
        <taxon>Bacteria</taxon>
        <taxon>Pseudomonadati</taxon>
        <taxon>Pseudomonadota</taxon>
        <taxon>Alphaproteobacteria</taxon>
        <taxon>Caulobacterales</taxon>
        <taxon>Caulobacteraceae</taxon>
        <taxon>Caulobacter</taxon>
    </lineage>
</organism>
<protein>
    <recommendedName>
        <fullName evidence="3">Phage tail protein (Tail_P2_I)</fullName>
    </recommendedName>
</protein>
<dbReference type="EMBL" id="QDKQ01000077">
    <property type="protein sequence ID" value="PVM82172.1"/>
    <property type="molecule type" value="Genomic_DNA"/>
</dbReference>